<proteinExistence type="predicted"/>
<reference evidence="2 3" key="1">
    <citation type="submission" date="2024-05" db="EMBL/GenBank/DDBJ databases">
        <title>Genome sequencing and assembly of Indian major carp, Cirrhinus mrigala (Hamilton, 1822).</title>
        <authorList>
            <person name="Mohindra V."/>
            <person name="Chowdhury L.M."/>
            <person name="Lal K."/>
            <person name="Jena J.K."/>
        </authorList>
    </citation>
    <scope>NUCLEOTIDE SEQUENCE [LARGE SCALE GENOMIC DNA]</scope>
    <source>
        <strain evidence="2">CM1030</strain>
        <tissue evidence="2">Blood</tissue>
    </source>
</reference>
<protein>
    <submittedName>
        <fullName evidence="2">Uncharacterized protein</fullName>
    </submittedName>
</protein>
<dbReference type="AlphaFoldDB" id="A0ABD0P8T0"/>
<accession>A0ABD0P8T0</accession>
<feature type="non-terminal residue" evidence="2">
    <location>
        <position position="1"/>
    </location>
</feature>
<gene>
    <name evidence="2" type="ORF">M9458_035079</name>
</gene>
<organism evidence="2 3">
    <name type="scientific">Cirrhinus mrigala</name>
    <name type="common">Mrigala</name>
    <dbReference type="NCBI Taxonomy" id="683832"/>
    <lineage>
        <taxon>Eukaryota</taxon>
        <taxon>Metazoa</taxon>
        <taxon>Chordata</taxon>
        <taxon>Craniata</taxon>
        <taxon>Vertebrata</taxon>
        <taxon>Euteleostomi</taxon>
        <taxon>Actinopterygii</taxon>
        <taxon>Neopterygii</taxon>
        <taxon>Teleostei</taxon>
        <taxon>Ostariophysi</taxon>
        <taxon>Cypriniformes</taxon>
        <taxon>Cyprinidae</taxon>
        <taxon>Labeoninae</taxon>
        <taxon>Labeonini</taxon>
        <taxon>Cirrhinus</taxon>
    </lineage>
</organism>
<keyword evidence="3" id="KW-1185">Reference proteome</keyword>
<dbReference type="Proteomes" id="UP001529510">
    <property type="component" value="Unassembled WGS sequence"/>
</dbReference>
<evidence type="ECO:0000313" key="3">
    <source>
        <dbReference type="Proteomes" id="UP001529510"/>
    </source>
</evidence>
<sequence length="145" mass="15004">GTEGSLPCSEVTEGGGVGAVHFVGEEQGTGDSLSHHRPPGGRGALSRPPKELQYHRMAPRVKDAQLELDQEFFFPFSSLPSLVSVSPPPSVSFPLASSVFTPSYAAAALIGVERSLEGTPGLRGAMGVYVTSGAGPRAVGTERGR</sequence>
<feature type="non-terminal residue" evidence="2">
    <location>
        <position position="145"/>
    </location>
</feature>
<evidence type="ECO:0000256" key="1">
    <source>
        <dbReference type="SAM" id="MobiDB-lite"/>
    </source>
</evidence>
<name>A0ABD0P8T0_CIRMR</name>
<dbReference type="EMBL" id="JAMKFB020000017">
    <property type="protein sequence ID" value="KAL0170483.1"/>
    <property type="molecule type" value="Genomic_DNA"/>
</dbReference>
<feature type="region of interest" description="Disordered" evidence="1">
    <location>
        <begin position="1"/>
        <end position="50"/>
    </location>
</feature>
<comment type="caution">
    <text evidence="2">The sequence shown here is derived from an EMBL/GenBank/DDBJ whole genome shotgun (WGS) entry which is preliminary data.</text>
</comment>
<evidence type="ECO:0000313" key="2">
    <source>
        <dbReference type="EMBL" id="KAL0170483.1"/>
    </source>
</evidence>